<feature type="non-terminal residue" evidence="3">
    <location>
        <position position="1"/>
    </location>
</feature>
<sequence>EKGAARAATPADALAASELVVISQTDYKAMYDSLGSATGALKGRVLVNLSSGSPEELRKAGTWAAEHGAELITGGIMVPPPGIGQPGAYTFYSGSKPTLERHRGALEALGEIAYVGDDLGRSMLYYQSQLFIFWSTLTSYMASAALLGTAGVSPEEFRPYATQTLLDLADEGPMGFVKILTAEMEAGRYPGDENSLHMQAVGMRHVVDTFREAGLATDYPDALRALFDHAVDVGHGAEGISSVFEVFRKS</sequence>
<gene>
    <name evidence="3" type="ORF">ACFQ07_19590</name>
</gene>
<dbReference type="Pfam" id="PF21761">
    <property type="entry name" value="RedAm-like_C"/>
    <property type="match status" value="1"/>
</dbReference>
<dbReference type="InterPro" id="IPR036291">
    <property type="entry name" value="NAD(P)-bd_dom_sf"/>
</dbReference>
<dbReference type="Proteomes" id="UP001597083">
    <property type="component" value="Unassembled WGS sequence"/>
</dbReference>
<reference evidence="4" key="1">
    <citation type="journal article" date="2019" name="Int. J. Syst. Evol. Microbiol.">
        <title>The Global Catalogue of Microorganisms (GCM) 10K type strain sequencing project: providing services to taxonomists for standard genome sequencing and annotation.</title>
        <authorList>
            <consortium name="The Broad Institute Genomics Platform"/>
            <consortium name="The Broad Institute Genome Sequencing Center for Infectious Disease"/>
            <person name="Wu L."/>
            <person name="Ma J."/>
        </authorList>
    </citation>
    <scope>NUCLEOTIDE SEQUENCE [LARGE SCALE GENOMIC DNA]</scope>
    <source>
        <strain evidence="4">JCM 31696</strain>
    </source>
</reference>
<protein>
    <submittedName>
        <fullName evidence="3">NAD(P)-dependent oxidoreductase</fullName>
    </submittedName>
</protein>
<keyword evidence="1" id="KW-0560">Oxidoreductase</keyword>
<accession>A0ABW3CL49</accession>
<dbReference type="EMBL" id="JBHTIR010002944">
    <property type="protein sequence ID" value="MFD0854448.1"/>
    <property type="molecule type" value="Genomic_DNA"/>
</dbReference>
<proteinExistence type="predicted"/>
<evidence type="ECO:0000313" key="3">
    <source>
        <dbReference type="EMBL" id="MFD0854448.1"/>
    </source>
</evidence>
<dbReference type="InterPro" id="IPR015815">
    <property type="entry name" value="HIBADH-related"/>
</dbReference>
<dbReference type="Gene3D" id="3.40.50.720">
    <property type="entry name" value="NAD(P)-binding Rossmann-like Domain"/>
    <property type="match status" value="1"/>
</dbReference>
<dbReference type="InterPro" id="IPR013328">
    <property type="entry name" value="6PGD_dom2"/>
</dbReference>
<dbReference type="SUPFAM" id="SSF51735">
    <property type="entry name" value="NAD(P)-binding Rossmann-fold domains"/>
    <property type="match status" value="1"/>
</dbReference>
<evidence type="ECO:0000313" key="4">
    <source>
        <dbReference type="Proteomes" id="UP001597083"/>
    </source>
</evidence>
<evidence type="ECO:0000256" key="1">
    <source>
        <dbReference type="ARBA" id="ARBA00023002"/>
    </source>
</evidence>
<keyword evidence="4" id="KW-1185">Reference proteome</keyword>
<dbReference type="PIRSF" id="PIRSF000103">
    <property type="entry name" value="HIBADH"/>
    <property type="match status" value="1"/>
</dbReference>
<feature type="domain" description="NADPH-dependent reductive aminase-like C-terminal" evidence="2">
    <location>
        <begin position="118"/>
        <end position="249"/>
    </location>
</feature>
<comment type="caution">
    <text evidence="3">The sequence shown here is derived from an EMBL/GenBank/DDBJ whole genome shotgun (WGS) entry which is preliminary data.</text>
</comment>
<dbReference type="Gene3D" id="1.10.1040.10">
    <property type="entry name" value="N-(1-d-carboxylethyl)-l-norvaline Dehydrogenase, domain 2"/>
    <property type="match status" value="1"/>
</dbReference>
<evidence type="ECO:0000259" key="2">
    <source>
        <dbReference type="Pfam" id="PF21761"/>
    </source>
</evidence>
<dbReference type="InterPro" id="IPR048666">
    <property type="entry name" value="RedAm-like_C"/>
</dbReference>
<organism evidence="3 4">
    <name type="scientific">Actinomadura adrarensis</name>
    <dbReference type="NCBI Taxonomy" id="1819600"/>
    <lineage>
        <taxon>Bacteria</taxon>
        <taxon>Bacillati</taxon>
        <taxon>Actinomycetota</taxon>
        <taxon>Actinomycetes</taxon>
        <taxon>Streptosporangiales</taxon>
        <taxon>Thermomonosporaceae</taxon>
        <taxon>Actinomadura</taxon>
    </lineage>
</organism>
<name>A0ABW3CL49_9ACTN</name>